<reference evidence="1" key="1">
    <citation type="submission" date="2022-12" db="EMBL/GenBank/DDBJ databases">
        <title>Genome assemblies of Blomia tropicalis.</title>
        <authorList>
            <person name="Cui Y."/>
        </authorList>
    </citation>
    <scope>NUCLEOTIDE SEQUENCE</scope>
    <source>
        <tissue evidence="1">Adult mites</tissue>
    </source>
</reference>
<feature type="non-terminal residue" evidence="1">
    <location>
        <position position="52"/>
    </location>
</feature>
<keyword evidence="2" id="KW-1185">Reference proteome</keyword>
<proteinExistence type="predicted"/>
<dbReference type="EMBL" id="JAPWDV010000002">
    <property type="protein sequence ID" value="KAJ6221400.1"/>
    <property type="molecule type" value="Genomic_DNA"/>
</dbReference>
<evidence type="ECO:0000313" key="2">
    <source>
        <dbReference type="Proteomes" id="UP001142055"/>
    </source>
</evidence>
<gene>
    <name evidence="1" type="ORF">RDWZM_007212</name>
</gene>
<dbReference type="AlphaFoldDB" id="A0A9Q0M909"/>
<protein>
    <submittedName>
        <fullName evidence="1">Uncharacterized protein</fullName>
    </submittedName>
</protein>
<comment type="caution">
    <text evidence="1">The sequence shown here is derived from an EMBL/GenBank/DDBJ whole genome shotgun (WGS) entry which is preliminary data.</text>
</comment>
<evidence type="ECO:0000313" key="1">
    <source>
        <dbReference type="EMBL" id="KAJ6221400.1"/>
    </source>
</evidence>
<sequence length="52" mass="5892">MTLTFATLKGNDDDDFLPGKSWQRLLRHGCGEDVGQRIKSSRPIEVYRAAKL</sequence>
<organism evidence="1 2">
    <name type="scientific">Blomia tropicalis</name>
    <name type="common">Mite</name>
    <dbReference type="NCBI Taxonomy" id="40697"/>
    <lineage>
        <taxon>Eukaryota</taxon>
        <taxon>Metazoa</taxon>
        <taxon>Ecdysozoa</taxon>
        <taxon>Arthropoda</taxon>
        <taxon>Chelicerata</taxon>
        <taxon>Arachnida</taxon>
        <taxon>Acari</taxon>
        <taxon>Acariformes</taxon>
        <taxon>Sarcoptiformes</taxon>
        <taxon>Astigmata</taxon>
        <taxon>Glycyphagoidea</taxon>
        <taxon>Echimyopodidae</taxon>
        <taxon>Blomia</taxon>
    </lineage>
</organism>
<name>A0A9Q0M909_BLOTA</name>
<dbReference type="Proteomes" id="UP001142055">
    <property type="component" value="Chromosome 2"/>
</dbReference>
<accession>A0A9Q0M909</accession>